<comment type="caution">
    <text evidence="2">The sequence shown here is derived from an EMBL/GenBank/DDBJ whole genome shotgun (WGS) entry which is preliminary data.</text>
</comment>
<proteinExistence type="predicted"/>
<feature type="region of interest" description="Disordered" evidence="1">
    <location>
        <begin position="1"/>
        <end position="51"/>
    </location>
</feature>
<feature type="compositionally biased region" description="Polar residues" evidence="1">
    <location>
        <begin position="1"/>
        <end position="23"/>
    </location>
</feature>
<dbReference type="EMBL" id="JAIQCV010000010">
    <property type="protein sequence ID" value="KAH1056562.1"/>
    <property type="molecule type" value="Genomic_DNA"/>
</dbReference>
<protein>
    <submittedName>
        <fullName evidence="2">Uncharacterized protein</fullName>
    </submittedName>
</protein>
<dbReference type="AlphaFoldDB" id="A0A9D3USE5"/>
<feature type="compositionally biased region" description="Basic and acidic residues" evidence="1">
    <location>
        <begin position="26"/>
        <end position="51"/>
    </location>
</feature>
<evidence type="ECO:0000313" key="2">
    <source>
        <dbReference type="EMBL" id="KAH1056562.1"/>
    </source>
</evidence>
<accession>A0A9D3USE5</accession>
<organism evidence="2 3">
    <name type="scientific">Gossypium stocksii</name>
    <dbReference type="NCBI Taxonomy" id="47602"/>
    <lineage>
        <taxon>Eukaryota</taxon>
        <taxon>Viridiplantae</taxon>
        <taxon>Streptophyta</taxon>
        <taxon>Embryophyta</taxon>
        <taxon>Tracheophyta</taxon>
        <taxon>Spermatophyta</taxon>
        <taxon>Magnoliopsida</taxon>
        <taxon>eudicotyledons</taxon>
        <taxon>Gunneridae</taxon>
        <taxon>Pentapetalae</taxon>
        <taxon>rosids</taxon>
        <taxon>malvids</taxon>
        <taxon>Malvales</taxon>
        <taxon>Malvaceae</taxon>
        <taxon>Malvoideae</taxon>
        <taxon>Gossypium</taxon>
    </lineage>
</organism>
<evidence type="ECO:0000313" key="3">
    <source>
        <dbReference type="Proteomes" id="UP000828251"/>
    </source>
</evidence>
<reference evidence="2 3" key="1">
    <citation type="journal article" date="2021" name="Plant Biotechnol. J.">
        <title>Multi-omics assisted identification of the key and species-specific regulatory components of drought-tolerant mechanisms in Gossypium stocksii.</title>
        <authorList>
            <person name="Yu D."/>
            <person name="Ke L."/>
            <person name="Zhang D."/>
            <person name="Wu Y."/>
            <person name="Sun Y."/>
            <person name="Mei J."/>
            <person name="Sun J."/>
            <person name="Sun Y."/>
        </authorList>
    </citation>
    <scope>NUCLEOTIDE SEQUENCE [LARGE SCALE GENOMIC DNA]</scope>
    <source>
        <strain evidence="3">cv. E1</strain>
        <tissue evidence="2">Leaf</tissue>
    </source>
</reference>
<name>A0A9D3USE5_9ROSI</name>
<dbReference type="Proteomes" id="UP000828251">
    <property type="component" value="Unassembled WGS sequence"/>
</dbReference>
<gene>
    <name evidence="2" type="ORF">J1N35_034627</name>
</gene>
<sequence length="51" mass="5615">MDTKTILNTSQVKKGASAASSRKPTTKRDQKQPRVSEDALAIEKNETLLTK</sequence>
<evidence type="ECO:0000256" key="1">
    <source>
        <dbReference type="SAM" id="MobiDB-lite"/>
    </source>
</evidence>
<keyword evidence="3" id="KW-1185">Reference proteome</keyword>